<organism evidence="2 3">
    <name type="scientific">Forsythia ovata</name>
    <dbReference type="NCBI Taxonomy" id="205694"/>
    <lineage>
        <taxon>Eukaryota</taxon>
        <taxon>Viridiplantae</taxon>
        <taxon>Streptophyta</taxon>
        <taxon>Embryophyta</taxon>
        <taxon>Tracheophyta</taxon>
        <taxon>Spermatophyta</taxon>
        <taxon>Magnoliopsida</taxon>
        <taxon>eudicotyledons</taxon>
        <taxon>Gunneridae</taxon>
        <taxon>Pentapetalae</taxon>
        <taxon>asterids</taxon>
        <taxon>lamiids</taxon>
        <taxon>Lamiales</taxon>
        <taxon>Oleaceae</taxon>
        <taxon>Forsythieae</taxon>
        <taxon>Forsythia</taxon>
    </lineage>
</organism>
<reference evidence="3" key="1">
    <citation type="submission" date="2024-07" db="EMBL/GenBank/DDBJ databases">
        <title>Two chromosome-level genome assemblies of Korean endemic species Abeliophyllum distichum and Forsythia ovata (Oleaceae).</title>
        <authorList>
            <person name="Jang H."/>
        </authorList>
    </citation>
    <scope>NUCLEOTIDE SEQUENCE [LARGE SCALE GENOMIC DNA]</scope>
</reference>
<evidence type="ECO:0000313" key="3">
    <source>
        <dbReference type="Proteomes" id="UP001604277"/>
    </source>
</evidence>
<dbReference type="PANTHER" id="PTHR47560">
    <property type="entry name" value="EXPRESSED PROTEIN"/>
    <property type="match status" value="1"/>
</dbReference>
<evidence type="ECO:0000313" key="2">
    <source>
        <dbReference type="EMBL" id="KAL2489943.1"/>
    </source>
</evidence>
<comment type="caution">
    <text evidence="2">The sequence shown here is derived from an EMBL/GenBank/DDBJ whole genome shotgun (WGS) entry which is preliminary data.</text>
</comment>
<dbReference type="GO" id="GO:0016787">
    <property type="term" value="F:hydrolase activity"/>
    <property type="evidence" value="ECO:0007669"/>
    <property type="project" value="UniProtKB-KW"/>
</dbReference>
<dbReference type="Proteomes" id="UP001604277">
    <property type="component" value="Unassembled WGS sequence"/>
</dbReference>
<name>A0ABD1RNI2_9LAMI</name>
<protein>
    <submittedName>
        <fullName evidence="2">P-loop containing nucleoside triphosphate hydrolase superfamily protein</fullName>
    </submittedName>
</protein>
<feature type="region of interest" description="Disordered" evidence="1">
    <location>
        <begin position="69"/>
        <end position="98"/>
    </location>
</feature>
<dbReference type="PANTHER" id="PTHR47560:SF1">
    <property type="entry name" value="EXPRESSED PROTEIN"/>
    <property type="match status" value="1"/>
</dbReference>
<keyword evidence="3" id="KW-1185">Reference proteome</keyword>
<accession>A0ABD1RNI2</accession>
<evidence type="ECO:0000256" key="1">
    <source>
        <dbReference type="SAM" id="MobiDB-lite"/>
    </source>
</evidence>
<sequence length="140" mass="16006">MLRRSAKNKYLPTQKLDQSQRKQVAYSVEKSHKKMFQGKKSFASDIEVMEDRPKKKKKVICIDPHDFSNKRLDDGIASKDNSEENKDSAETNGAEMSKNAQFRAIRHSSFILSFVEDNFMSCRRDVSLGGLVTTLSFLPL</sequence>
<gene>
    <name evidence="2" type="ORF">Fot_43235</name>
</gene>
<proteinExistence type="predicted"/>
<dbReference type="AlphaFoldDB" id="A0ABD1RNI2"/>
<feature type="compositionally biased region" description="Basic and acidic residues" evidence="1">
    <location>
        <begin position="69"/>
        <end position="89"/>
    </location>
</feature>
<keyword evidence="2" id="KW-0378">Hydrolase</keyword>
<feature type="region of interest" description="Disordered" evidence="1">
    <location>
        <begin position="1"/>
        <end position="22"/>
    </location>
</feature>
<dbReference type="EMBL" id="JBFOLJ010000012">
    <property type="protein sequence ID" value="KAL2489943.1"/>
    <property type="molecule type" value="Genomic_DNA"/>
</dbReference>